<comment type="caution">
    <text evidence="1">The sequence shown here is derived from an EMBL/GenBank/DDBJ whole genome shotgun (WGS) entry which is preliminary data.</text>
</comment>
<keyword evidence="2" id="KW-1185">Reference proteome</keyword>
<dbReference type="AlphaFoldDB" id="A0A816HU12"/>
<proteinExistence type="predicted"/>
<name>A0A816HU12_ADIRI</name>
<reference evidence="1" key="1">
    <citation type="submission" date="2021-02" db="EMBL/GenBank/DDBJ databases">
        <authorList>
            <person name="Nowell W R."/>
        </authorList>
    </citation>
    <scope>NUCLEOTIDE SEQUENCE</scope>
</reference>
<evidence type="ECO:0000313" key="1">
    <source>
        <dbReference type="EMBL" id="CAF1692023.1"/>
    </source>
</evidence>
<dbReference type="EMBL" id="CAJNOR010022432">
    <property type="protein sequence ID" value="CAF1692023.1"/>
    <property type="molecule type" value="Genomic_DNA"/>
</dbReference>
<evidence type="ECO:0000313" key="2">
    <source>
        <dbReference type="Proteomes" id="UP000663828"/>
    </source>
</evidence>
<protein>
    <submittedName>
        <fullName evidence="1">Uncharacterized protein</fullName>
    </submittedName>
</protein>
<dbReference type="Proteomes" id="UP000663828">
    <property type="component" value="Unassembled WGS sequence"/>
</dbReference>
<feature type="non-terminal residue" evidence="1">
    <location>
        <position position="118"/>
    </location>
</feature>
<accession>A0A816HU12</accession>
<feature type="non-terminal residue" evidence="1">
    <location>
        <position position="1"/>
    </location>
</feature>
<gene>
    <name evidence="1" type="ORF">XAT740_LOCUS64464</name>
</gene>
<sequence length="118" mass="13168">NDDDDGNNRNQLQSILGHMPHLLIFYIREDPSRVLNILSFQSENLSVFFLDLISANLIYNNDQCAQLSQLSFVINCKALGIAVENRTCVISLINALNNLQALTIVSLDDNWNSASVSD</sequence>
<organism evidence="1 2">
    <name type="scientific">Adineta ricciae</name>
    <name type="common">Rotifer</name>
    <dbReference type="NCBI Taxonomy" id="249248"/>
    <lineage>
        <taxon>Eukaryota</taxon>
        <taxon>Metazoa</taxon>
        <taxon>Spiralia</taxon>
        <taxon>Gnathifera</taxon>
        <taxon>Rotifera</taxon>
        <taxon>Eurotatoria</taxon>
        <taxon>Bdelloidea</taxon>
        <taxon>Adinetida</taxon>
        <taxon>Adinetidae</taxon>
        <taxon>Adineta</taxon>
    </lineage>
</organism>